<evidence type="ECO:0000313" key="1">
    <source>
        <dbReference type="EMBL" id="GAG89644.1"/>
    </source>
</evidence>
<reference evidence="1" key="1">
    <citation type="journal article" date="2014" name="Front. Microbiol.">
        <title>High frequency of phylogenetically diverse reductive dehalogenase-homologous genes in deep subseafloor sedimentary metagenomes.</title>
        <authorList>
            <person name="Kawai M."/>
            <person name="Futagami T."/>
            <person name="Toyoda A."/>
            <person name="Takaki Y."/>
            <person name="Nishi S."/>
            <person name="Hori S."/>
            <person name="Arai W."/>
            <person name="Tsubouchi T."/>
            <person name="Morono Y."/>
            <person name="Uchiyama I."/>
            <person name="Ito T."/>
            <person name="Fujiyama A."/>
            <person name="Inagaki F."/>
            <person name="Takami H."/>
        </authorList>
    </citation>
    <scope>NUCLEOTIDE SEQUENCE</scope>
    <source>
        <strain evidence="1">Expedition CK06-06</strain>
    </source>
</reference>
<organism evidence="1">
    <name type="scientific">marine sediment metagenome</name>
    <dbReference type="NCBI Taxonomy" id="412755"/>
    <lineage>
        <taxon>unclassified sequences</taxon>
        <taxon>metagenomes</taxon>
        <taxon>ecological metagenomes</taxon>
    </lineage>
</organism>
<proteinExistence type="predicted"/>
<dbReference type="Gene3D" id="3.90.1150.10">
    <property type="entry name" value="Aspartate Aminotransferase, domain 1"/>
    <property type="match status" value="1"/>
</dbReference>
<accession>X1B1L6</accession>
<sequence>AGIHYPVPLHLQKVYKEAGYKSGDFPNAELAADEVISLPLYPEISEEQINSVVETIKDFYKQNSERK</sequence>
<comment type="caution">
    <text evidence="1">The sequence shown here is derived from an EMBL/GenBank/DDBJ whole genome shotgun (WGS) entry which is preliminary data.</text>
</comment>
<dbReference type="AlphaFoldDB" id="X1B1L6"/>
<dbReference type="InterPro" id="IPR015422">
    <property type="entry name" value="PyrdxlP-dep_Trfase_small"/>
</dbReference>
<dbReference type="Pfam" id="PF01041">
    <property type="entry name" value="DegT_DnrJ_EryC1"/>
    <property type="match status" value="1"/>
</dbReference>
<gene>
    <name evidence="1" type="ORF">S01H4_22972</name>
</gene>
<evidence type="ECO:0008006" key="2">
    <source>
        <dbReference type="Google" id="ProtNLM"/>
    </source>
</evidence>
<name>X1B1L6_9ZZZZ</name>
<dbReference type="InterPro" id="IPR015424">
    <property type="entry name" value="PyrdxlP-dep_Trfase"/>
</dbReference>
<protein>
    <recommendedName>
        <fullName evidence="2">Transcriptional regulator</fullName>
    </recommendedName>
</protein>
<dbReference type="SUPFAM" id="SSF53383">
    <property type="entry name" value="PLP-dependent transferases"/>
    <property type="match status" value="1"/>
</dbReference>
<dbReference type="EMBL" id="BART01010600">
    <property type="protein sequence ID" value="GAG89644.1"/>
    <property type="molecule type" value="Genomic_DNA"/>
</dbReference>
<dbReference type="InterPro" id="IPR000653">
    <property type="entry name" value="DegT/StrS_aminotransferase"/>
</dbReference>
<feature type="non-terminal residue" evidence="1">
    <location>
        <position position="1"/>
    </location>
</feature>